<reference evidence="2" key="2">
    <citation type="journal article" date="2015" name="Fish Shellfish Immunol.">
        <title>Early steps in the European eel (Anguilla anguilla)-Vibrio vulnificus interaction in the gills: Role of the RtxA13 toxin.</title>
        <authorList>
            <person name="Callol A."/>
            <person name="Pajuelo D."/>
            <person name="Ebbesson L."/>
            <person name="Teles M."/>
            <person name="MacKenzie S."/>
            <person name="Amaro C."/>
        </authorList>
    </citation>
    <scope>NUCLEOTIDE SEQUENCE</scope>
</reference>
<organism evidence="2">
    <name type="scientific">Anguilla anguilla</name>
    <name type="common">European freshwater eel</name>
    <name type="synonym">Muraena anguilla</name>
    <dbReference type="NCBI Taxonomy" id="7936"/>
    <lineage>
        <taxon>Eukaryota</taxon>
        <taxon>Metazoa</taxon>
        <taxon>Chordata</taxon>
        <taxon>Craniata</taxon>
        <taxon>Vertebrata</taxon>
        <taxon>Euteleostomi</taxon>
        <taxon>Actinopterygii</taxon>
        <taxon>Neopterygii</taxon>
        <taxon>Teleostei</taxon>
        <taxon>Anguilliformes</taxon>
        <taxon>Anguillidae</taxon>
        <taxon>Anguilla</taxon>
    </lineage>
</organism>
<protein>
    <submittedName>
        <fullName evidence="2">Uncharacterized protein</fullName>
    </submittedName>
</protein>
<dbReference type="AlphaFoldDB" id="A0A0E9QMB8"/>
<name>A0A0E9QMB8_ANGAN</name>
<feature type="region of interest" description="Disordered" evidence="1">
    <location>
        <begin position="1"/>
        <end position="22"/>
    </location>
</feature>
<evidence type="ECO:0000256" key="1">
    <source>
        <dbReference type="SAM" id="MobiDB-lite"/>
    </source>
</evidence>
<evidence type="ECO:0000313" key="2">
    <source>
        <dbReference type="EMBL" id="JAH17657.1"/>
    </source>
</evidence>
<dbReference type="EMBL" id="GBXM01090920">
    <property type="protein sequence ID" value="JAH17657.1"/>
    <property type="molecule type" value="Transcribed_RNA"/>
</dbReference>
<proteinExistence type="predicted"/>
<accession>A0A0E9QMB8</accession>
<reference evidence="2" key="1">
    <citation type="submission" date="2014-11" db="EMBL/GenBank/DDBJ databases">
        <authorList>
            <person name="Amaro Gonzalez C."/>
        </authorList>
    </citation>
    <scope>NUCLEOTIDE SEQUENCE</scope>
</reference>
<sequence length="22" mass="2575">MPVTQRTALQPLLNFKNPKYKS</sequence>